<evidence type="ECO:0000259" key="15">
    <source>
        <dbReference type="PROSITE" id="PS50994"/>
    </source>
</evidence>
<protein>
    <recommendedName>
        <fullName evidence="15">Integrase catalytic domain-containing protein</fullName>
    </recommendedName>
</protein>
<evidence type="ECO:0000256" key="11">
    <source>
        <dbReference type="ARBA" id="ARBA00022932"/>
    </source>
</evidence>
<dbReference type="Gene3D" id="3.30.420.10">
    <property type="entry name" value="Ribonuclease H-like superfamily/Ribonuclease H"/>
    <property type="match status" value="1"/>
</dbReference>
<dbReference type="GO" id="GO:0003723">
    <property type="term" value="F:RNA binding"/>
    <property type="evidence" value="ECO:0007669"/>
    <property type="project" value="UniProtKB-KW"/>
</dbReference>
<dbReference type="GO" id="GO:0046872">
    <property type="term" value="F:metal ion binding"/>
    <property type="evidence" value="ECO:0007669"/>
    <property type="project" value="UniProtKB-KW"/>
</dbReference>
<keyword evidence="11" id="KW-0808">Transferase</keyword>
<dbReference type="PROSITE" id="PS50994">
    <property type="entry name" value="INTEGRASE"/>
    <property type="match status" value="1"/>
</dbReference>
<evidence type="ECO:0000256" key="7">
    <source>
        <dbReference type="ARBA" id="ARBA00022842"/>
    </source>
</evidence>
<dbReference type="InterPro" id="IPR012337">
    <property type="entry name" value="RNaseH-like_sf"/>
</dbReference>
<evidence type="ECO:0000256" key="6">
    <source>
        <dbReference type="ARBA" id="ARBA00022801"/>
    </source>
</evidence>
<reference evidence="16" key="1">
    <citation type="submission" date="2021-03" db="EMBL/GenBank/DDBJ databases">
        <title>Draft genome sequence of rust myrtle Austropuccinia psidii MF-1, a brazilian biotype.</title>
        <authorList>
            <person name="Quecine M.C."/>
            <person name="Pachon D.M.R."/>
            <person name="Bonatelli M.L."/>
            <person name="Correr F.H."/>
            <person name="Franceschini L.M."/>
            <person name="Leite T.F."/>
            <person name="Margarido G.R.A."/>
            <person name="Almeida C.A."/>
            <person name="Ferrarezi J.A."/>
            <person name="Labate C.A."/>
        </authorList>
    </citation>
    <scope>NUCLEOTIDE SEQUENCE</scope>
    <source>
        <strain evidence="16">MF-1</strain>
    </source>
</reference>
<dbReference type="GO" id="GO:0004519">
    <property type="term" value="F:endonuclease activity"/>
    <property type="evidence" value="ECO:0007669"/>
    <property type="project" value="UniProtKB-KW"/>
</dbReference>
<dbReference type="InterPro" id="IPR039537">
    <property type="entry name" value="Retrotran_Ty1/copia-like"/>
</dbReference>
<evidence type="ECO:0000256" key="4">
    <source>
        <dbReference type="ARBA" id="ARBA00022723"/>
    </source>
</evidence>
<dbReference type="AlphaFoldDB" id="A0A9Q3EDA6"/>
<evidence type="ECO:0000313" key="16">
    <source>
        <dbReference type="EMBL" id="MBW0519194.1"/>
    </source>
</evidence>
<keyword evidence="4" id="KW-0479">Metal-binding</keyword>
<dbReference type="Pfam" id="PF25597">
    <property type="entry name" value="SH3_retrovirus"/>
    <property type="match status" value="1"/>
</dbReference>
<keyword evidence="2" id="KW-0548">Nucleotidyltransferase</keyword>
<dbReference type="GO" id="GO:0016787">
    <property type="term" value="F:hydrolase activity"/>
    <property type="evidence" value="ECO:0007669"/>
    <property type="project" value="UniProtKB-KW"/>
</dbReference>
<name>A0A9Q3EDA6_9BASI</name>
<dbReference type="EMBL" id="AVOT02027202">
    <property type="protein sequence ID" value="MBW0519194.1"/>
    <property type="molecule type" value="Genomic_DNA"/>
</dbReference>
<dbReference type="Proteomes" id="UP000765509">
    <property type="component" value="Unassembled WGS sequence"/>
</dbReference>
<keyword evidence="8" id="KW-0694">RNA-binding</keyword>
<dbReference type="OrthoDB" id="4096181at2759"/>
<keyword evidence="3" id="KW-0540">Nuclease</keyword>
<evidence type="ECO:0000313" key="17">
    <source>
        <dbReference type="Proteomes" id="UP000765509"/>
    </source>
</evidence>
<evidence type="ECO:0000256" key="9">
    <source>
        <dbReference type="ARBA" id="ARBA00022908"/>
    </source>
</evidence>
<evidence type="ECO:0000256" key="5">
    <source>
        <dbReference type="ARBA" id="ARBA00022759"/>
    </source>
</evidence>
<dbReference type="GO" id="GO:0003887">
    <property type="term" value="F:DNA-directed DNA polymerase activity"/>
    <property type="evidence" value="ECO:0007669"/>
    <property type="project" value="UniProtKB-KW"/>
</dbReference>
<keyword evidence="11" id="KW-0239">DNA-directed DNA polymerase</keyword>
<comment type="catalytic activity">
    <reaction evidence="14">
        <text>DNA(n) + a 2'-deoxyribonucleoside 5'-triphosphate = DNA(n+1) + diphosphate</text>
        <dbReference type="Rhea" id="RHEA:22508"/>
        <dbReference type="Rhea" id="RHEA-COMP:17339"/>
        <dbReference type="Rhea" id="RHEA-COMP:17340"/>
        <dbReference type="ChEBI" id="CHEBI:33019"/>
        <dbReference type="ChEBI" id="CHEBI:61560"/>
        <dbReference type="ChEBI" id="CHEBI:173112"/>
        <dbReference type="EC" id="2.7.7.7"/>
    </reaction>
</comment>
<gene>
    <name evidence="16" type="ORF">O181_058909</name>
</gene>
<keyword evidence="10" id="KW-0695">RNA-directed DNA polymerase</keyword>
<evidence type="ECO:0000256" key="12">
    <source>
        <dbReference type="ARBA" id="ARBA00023172"/>
    </source>
</evidence>
<dbReference type="InterPro" id="IPR001584">
    <property type="entry name" value="Integrase_cat-core"/>
</dbReference>
<proteinExistence type="predicted"/>
<keyword evidence="7" id="KW-0460">Magnesium</keyword>
<keyword evidence="5" id="KW-0255">Endonuclease</keyword>
<keyword evidence="12" id="KW-0233">DNA recombination</keyword>
<keyword evidence="9" id="KW-0229">DNA integration</keyword>
<comment type="caution">
    <text evidence="16">The sequence shown here is derived from an EMBL/GenBank/DDBJ whole genome shotgun (WGS) entry which is preliminary data.</text>
</comment>
<accession>A0A9Q3EDA6</accession>
<keyword evidence="1" id="KW-0815">Transposition</keyword>
<keyword evidence="17" id="KW-1185">Reference proteome</keyword>
<evidence type="ECO:0000256" key="2">
    <source>
        <dbReference type="ARBA" id="ARBA00022695"/>
    </source>
</evidence>
<dbReference type="InterPro" id="IPR057670">
    <property type="entry name" value="SH3_retrovirus"/>
</dbReference>
<sequence length="185" mass="20622">MSPAQTPQHNGFAERANQTILEKASCLLNGSNLPSTYWAKDLNTATLLSNLNPTLSRVNWSPYSLWKGSPPQIKKLRVFGYRAIIAIPKQHCKSKFSPSGAEGVLLGYTNENTSYWVLQLSDRKVIISQRVIFDELTSPSLKNCSSSFDSILLIPEHQEAVMEVVEEVHLVNMGQIDEVPPIEPI</sequence>
<evidence type="ECO:0000256" key="13">
    <source>
        <dbReference type="ARBA" id="ARBA00048173"/>
    </source>
</evidence>
<organism evidence="16 17">
    <name type="scientific">Austropuccinia psidii MF-1</name>
    <dbReference type="NCBI Taxonomy" id="1389203"/>
    <lineage>
        <taxon>Eukaryota</taxon>
        <taxon>Fungi</taxon>
        <taxon>Dikarya</taxon>
        <taxon>Basidiomycota</taxon>
        <taxon>Pucciniomycotina</taxon>
        <taxon>Pucciniomycetes</taxon>
        <taxon>Pucciniales</taxon>
        <taxon>Sphaerophragmiaceae</taxon>
        <taxon>Austropuccinia</taxon>
    </lineage>
</organism>
<dbReference type="GO" id="GO:0003964">
    <property type="term" value="F:RNA-directed DNA polymerase activity"/>
    <property type="evidence" value="ECO:0007669"/>
    <property type="project" value="UniProtKB-KW"/>
</dbReference>
<evidence type="ECO:0000256" key="14">
    <source>
        <dbReference type="ARBA" id="ARBA00049244"/>
    </source>
</evidence>
<dbReference type="SUPFAM" id="SSF53098">
    <property type="entry name" value="Ribonuclease H-like"/>
    <property type="match status" value="1"/>
</dbReference>
<dbReference type="InterPro" id="IPR036397">
    <property type="entry name" value="RNaseH_sf"/>
</dbReference>
<dbReference type="GO" id="GO:0032196">
    <property type="term" value="P:transposition"/>
    <property type="evidence" value="ECO:0007669"/>
    <property type="project" value="UniProtKB-KW"/>
</dbReference>
<dbReference type="PANTHER" id="PTHR42648">
    <property type="entry name" value="TRANSPOSASE, PUTATIVE-RELATED"/>
    <property type="match status" value="1"/>
</dbReference>
<dbReference type="GO" id="GO:0005634">
    <property type="term" value="C:nucleus"/>
    <property type="evidence" value="ECO:0007669"/>
    <property type="project" value="UniProtKB-ARBA"/>
</dbReference>
<feature type="domain" description="Integrase catalytic" evidence="15">
    <location>
        <begin position="1"/>
        <end position="70"/>
    </location>
</feature>
<dbReference type="GO" id="GO:0006310">
    <property type="term" value="P:DNA recombination"/>
    <property type="evidence" value="ECO:0007669"/>
    <property type="project" value="UniProtKB-KW"/>
</dbReference>
<evidence type="ECO:0000256" key="8">
    <source>
        <dbReference type="ARBA" id="ARBA00022884"/>
    </source>
</evidence>
<dbReference type="PANTHER" id="PTHR42648:SF11">
    <property type="entry name" value="TRANSPOSON TY4-P GAG-POL POLYPROTEIN"/>
    <property type="match status" value="1"/>
</dbReference>
<keyword evidence="6" id="KW-0378">Hydrolase</keyword>
<dbReference type="GO" id="GO:0015074">
    <property type="term" value="P:DNA integration"/>
    <property type="evidence" value="ECO:0007669"/>
    <property type="project" value="UniProtKB-KW"/>
</dbReference>
<evidence type="ECO:0000256" key="1">
    <source>
        <dbReference type="ARBA" id="ARBA00022578"/>
    </source>
</evidence>
<comment type="catalytic activity">
    <reaction evidence="13">
        <text>DNA(n) + a 2'-deoxyribonucleoside 5'-triphosphate = DNA(n+1) + diphosphate</text>
        <dbReference type="Rhea" id="RHEA:22508"/>
        <dbReference type="Rhea" id="RHEA-COMP:17339"/>
        <dbReference type="Rhea" id="RHEA-COMP:17340"/>
        <dbReference type="ChEBI" id="CHEBI:33019"/>
        <dbReference type="ChEBI" id="CHEBI:61560"/>
        <dbReference type="ChEBI" id="CHEBI:173112"/>
        <dbReference type="EC" id="2.7.7.49"/>
    </reaction>
</comment>
<evidence type="ECO:0000256" key="3">
    <source>
        <dbReference type="ARBA" id="ARBA00022722"/>
    </source>
</evidence>
<evidence type="ECO:0000256" key="10">
    <source>
        <dbReference type="ARBA" id="ARBA00022918"/>
    </source>
</evidence>